<dbReference type="VEuPathDB" id="VectorBase:LOC119184705"/>
<evidence type="ECO:0000313" key="2">
    <source>
        <dbReference type="EMBL" id="KAH7948571.1"/>
    </source>
</evidence>
<proteinExistence type="predicted"/>
<sequence length="670" mass="74751">MWNDVRRGLPRKKRDPPKGGLLLLGDAVVEERQQKVLRLVPKFCVEPRLDLVDKLSLTRDIARQVPEKEKDRCVVECVDVVAKASKSNRHGRTRDLRAESEVEPLWRTPKEGGNVDYGVSEGVRQTTSTSSSAPSGVLVSPPEATKVLARSSLDYSRRRSATSLQHPVEGVVDRNDSGGTTVQFSPEHHGYHGSQNHGVRLLPERFRPLLGSSSDNRLCKTATRMICGWSRWQLTAWWVAGICISGWLDRSSAATIDDEYVLFGVLLCNLNSKTRTIFNQDWFRDRANDLVALFPEVSIPPPVPLYSESQADALAAFGKQWPHTTAHIIRIITEGCFSGPLKRLQGYVCAQWSTAVVIETGPVSTLQNPKNIQVQEANQPGANGLLCREQPLKDTASEFATVPLGPDATDYETPATQSALQTTKTEDPLRSAPQEPTLPQNSAVQEPRQQYRSDPAVDGPHRDVTPRATLMWVTFDLHTFMFTSMPGQAVFVFPSPQEIDPNWIRLVTRNSDPHTIVAYLLGLIEMVGKADFQRILNAAAKEGLKLEQVRLSRRDIRLDLNGLLTDSEPAPTKDDFHVLLAVLLCILTGPRNIDMNRRWYQTHVKDLVEIFPEVSGEVTVPLWHEAQADAICAFGDRWPCTRAAIRSVILKGTFTGAMQRLQHYASSSWE</sequence>
<reference evidence="2" key="2">
    <citation type="submission" date="2021-09" db="EMBL/GenBank/DDBJ databases">
        <authorList>
            <person name="Jia N."/>
            <person name="Wang J."/>
            <person name="Shi W."/>
            <person name="Du L."/>
            <person name="Sun Y."/>
            <person name="Zhan W."/>
            <person name="Jiang J."/>
            <person name="Wang Q."/>
            <person name="Zhang B."/>
            <person name="Ji P."/>
            <person name="Sakyi L.B."/>
            <person name="Cui X."/>
            <person name="Yuan T."/>
            <person name="Jiang B."/>
            <person name="Yang W."/>
            <person name="Lam T.T.-Y."/>
            <person name="Chang Q."/>
            <person name="Ding S."/>
            <person name="Wang X."/>
            <person name="Zhu J."/>
            <person name="Ruan X."/>
            <person name="Zhao L."/>
            <person name="Wei J."/>
            <person name="Que T."/>
            <person name="Du C."/>
            <person name="Cheng J."/>
            <person name="Dai P."/>
            <person name="Han X."/>
            <person name="Huang E."/>
            <person name="Gao Y."/>
            <person name="Liu J."/>
            <person name="Shao H."/>
            <person name="Ye R."/>
            <person name="Li L."/>
            <person name="Wei W."/>
            <person name="Wang X."/>
            <person name="Wang C."/>
            <person name="Huo Q."/>
            <person name="Li W."/>
            <person name="Guo W."/>
            <person name="Chen H."/>
            <person name="Chen S."/>
            <person name="Zhou L."/>
            <person name="Zhou L."/>
            <person name="Ni X."/>
            <person name="Tian J."/>
            <person name="Zhou Y."/>
            <person name="Sheng Y."/>
            <person name="Liu T."/>
            <person name="Pan Y."/>
            <person name="Xia L."/>
            <person name="Li J."/>
            <person name="Zhao F."/>
            <person name="Cao W."/>
        </authorList>
    </citation>
    <scope>NUCLEOTIDE SEQUENCE</scope>
    <source>
        <strain evidence="2">Rmic-2018</strain>
        <tissue evidence="2">Larvae</tissue>
    </source>
</reference>
<dbReference type="AlphaFoldDB" id="A0A9J6CWQ8"/>
<organism evidence="2 3">
    <name type="scientific">Rhipicephalus microplus</name>
    <name type="common">Cattle tick</name>
    <name type="synonym">Boophilus microplus</name>
    <dbReference type="NCBI Taxonomy" id="6941"/>
    <lineage>
        <taxon>Eukaryota</taxon>
        <taxon>Metazoa</taxon>
        <taxon>Ecdysozoa</taxon>
        <taxon>Arthropoda</taxon>
        <taxon>Chelicerata</taxon>
        <taxon>Arachnida</taxon>
        <taxon>Acari</taxon>
        <taxon>Parasitiformes</taxon>
        <taxon>Ixodida</taxon>
        <taxon>Ixodoidea</taxon>
        <taxon>Ixodidae</taxon>
        <taxon>Rhipicephalinae</taxon>
        <taxon>Rhipicephalus</taxon>
        <taxon>Boophilus</taxon>
    </lineage>
</organism>
<dbReference type="EMBL" id="JABSTU010005267">
    <property type="protein sequence ID" value="KAH7948571.1"/>
    <property type="molecule type" value="Genomic_DNA"/>
</dbReference>
<name>A0A9J6CWQ8_RHIMP</name>
<feature type="compositionally biased region" description="Polar residues" evidence="1">
    <location>
        <begin position="414"/>
        <end position="423"/>
    </location>
</feature>
<evidence type="ECO:0000256" key="1">
    <source>
        <dbReference type="SAM" id="MobiDB-lite"/>
    </source>
</evidence>
<dbReference type="Proteomes" id="UP000821866">
    <property type="component" value="Unassembled WGS sequence"/>
</dbReference>
<feature type="compositionally biased region" description="Polar residues" evidence="1">
    <location>
        <begin position="123"/>
        <end position="134"/>
    </location>
</feature>
<feature type="region of interest" description="Disordered" evidence="1">
    <location>
        <begin position="123"/>
        <end position="143"/>
    </location>
</feature>
<gene>
    <name evidence="2" type="ORF">HPB51_028498</name>
</gene>
<feature type="compositionally biased region" description="Polar residues" evidence="1">
    <location>
        <begin position="437"/>
        <end position="452"/>
    </location>
</feature>
<reference evidence="2" key="1">
    <citation type="journal article" date="2020" name="Cell">
        <title>Large-Scale Comparative Analyses of Tick Genomes Elucidate Their Genetic Diversity and Vector Capacities.</title>
        <authorList>
            <consortium name="Tick Genome and Microbiome Consortium (TIGMIC)"/>
            <person name="Jia N."/>
            <person name="Wang J."/>
            <person name="Shi W."/>
            <person name="Du L."/>
            <person name="Sun Y."/>
            <person name="Zhan W."/>
            <person name="Jiang J.F."/>
            <person name="Wang Q."/>
            <person name="Zhang B."/>
            <person name="Ji P."/>
            <person name="Bell-Sakyi L."/>
            <person name="Cui X.M."/>
            <person name="Yuan T.T."/>
            <person name="Jiang B.G."/>
            <person name="Yang W.F."/>
            <person name="Lam T.T."/>
            <person name="Chang Q.C."/>
            <person name="Ding S.J."/>
            <person name="Wang X.J."/>
            <person name="Zhu J.G."/>
            <person name="Ruan X.D."/>
            <person name="Zhao L."/>
            <person name="Wei J.T."/>
            <person name="Ye R.Z."/>
            <person name="Que T.C."/>
            <person name="Du C.H."/>
            <person name="Zhou Y.H."/>
            <person name="Cheng J.X."/>
            <person name="Dai P.F."/>
            <person name="Guo W.B."/>
            <person name="Han X.H."/>
            <person name="Huang E.J."/>
            <person name="Li L.F."/>
            <person name="Wei W."/>
            <person name="Gao Y.C."/>
            <person name="Liu J.Z."/>
            <person name="Shao H.Z."/>
            <person name="Wang X."/>
            <person name="Wang C.C."/>
            <person name="Yang T.C."/>
            <person name="Huo Q.B."/>
            <person name="Li W."/>
            <person name="Chen H.Y."/>
            <person name="Chen S.E."/>
            <person name="Zhou L.G."/>
            <person name="Ni X.B."/>
            <person name="Tian J.H."/>
            <person name="Sheng Y."/>
            <person name="Liu T."/>
            <person name="Pan Y.S."/>
            <person name="Xia L.Y."/>
            <person name="Li J."/>
            <person name="Zhao F."/>
            <person name="Cao W.C."/>
        </authorList>
    </citation>
    <scope>NUCLEOTIDE SEQUENCE</scope>
    <source>
        <strain evidence="2">Rmic-2018</strain>
    </source>
</reference>
<evidence type="ECO:0000313" key="3">
    <source>
        <dbReference type="Proteomes" id="UP000821866"/>
    </source>
</evidence>
<accession>A0A9J6CWQ8</accession>
<protein>
    <submittedName>
        <fullName evidence="2">Uncharacterized protein</fullName>
    </submittedName>
</protein>
<comment type="caution">
    <text evidence="2">The sequence shown here is derived from an EMBL/GenBank/DDBJ whole genome shotgun (WGS) entry which is preliminary data.</text>
</comment>
<keyword evidence="3" id="KW-1185">Reference proteome</keyword>
<feature type="region of interest" description="Disordered" evidence="1">
    <location>
        <begin position="401"/>
        <end position="463"/>
    </location>
</feature>